<gene>
    <name evidence="5" type="ORF">COS99_06360</name>
</gene>
<evidence type="ECO:0000256" key="1">
    <source>
        <dbReference type="ARBA" id="ARBA00001933"/>
    </source>
</evidence>
<dbReference type="Pfam" id="PF01041">
    <property type="entry name" value="DegT_DnrJ_EryC1"/>
    <property type="match status" value="1"/>
</dbReference>
<dbReference type="EMBL" id="PEWV01000063">
    <property type="protein sequence ID" value="PIU41263.1"/>
    <property type="molecule type" value="Genomic_DNA"/>
</dbReference>
<evidence type="ECO:0000313" key="6">
    <source>
        <dbReference type="Proteomes" id="UP000230052"/>
    </source>
</evidence>
<organism evidence="5 6">
    <name type="scientific">Candidatus Aquitaenariimonas noxiae</name>
    <dbReference type="NCBI Taxonomy" id="1974741"/>
    <lineage>
        <taxon>Bacteria</taxon>
        <taxon>Pseudomonadati</taxon>
        <taxon>Candidatus Omnitrophota</taxon>
        <taxon>Candidatus Aquitaenariimonas</taxon>
    </lineage>
</organism>
<dbReference type="GO" id="GO:0030170">
    <property type="term" value="F:pyridoxal phosphate binding"/>
    <property type="evidence" value="ECO:0007669"/>
    <property type="project" value="TreeGrafter"/>
</dbReference>
<comment type="similarity">
    <text evidence="3 4">Belongs to the DegT/DnrJ/EryC1 family.</text>
</comment>
<dbReference type="InterPro" id="IPR015421">
    <property type="entry name" value="PyrdxlP-dep_Trfase_major"/>
</dbReference>
<dbReference type="FunFam" id="3.40.640.10:FF:000079">
    <property type="entry name" value="LPS biosynthesis protein"/>
    <property type="match status" value="1"/>
</dbReference>
<sequence length="437" mass="49471">MKTEKQIRKEIFGKVKELHKLRRAGGGFIPGRTKINYAGRVYDEKEIVSLVDASLDFWLTAGRYARQFENGLASFLGVKYCMLTNSGSSANLLAISALTSPLLGRRGLKPGDEVITTACGFPTTLNPIIQNKLVPVFIDIELGTYNILASKIEKAISKKTKAIFIPHTLGNPAEIDKIVQIAKKYNLWLIEDNCDSLGSRYNGKYTGTFSDISTCSFYPAHMITTGEGGAVLTNNELLKRIILSFRDWGRACWCETGHDNTCGKRFLWKLDKLPYGYDHKYIYSHIGYNLKVTDMQAAIGVAQLKKLPGFIAARKKNFEMLYKGILRHEKYFVLPRTTKKADTAWFGFPILVKENARFTRNDIVTYLEKNKIATRMLFGGNLTKQPAYENEKYRIHGTLKNTDLAMNNLFWIGLYPGISGQMVNYILDKIDSFIKDR</sequence>
<reference evidence="5 6" key="1">
    <citation type="submission" date="2017-09" db="EMBL/GenBank/DDBJ databases">
        <title>Depth-based differentiation of microbial function through sediment-hosted aquifers and enrichment of novel symbionts in the deep terrestrial subsurface.</title>
        <authorList>
            <person name="Probst A.J."/>
            <person name="Ladd B."/>
            <person name="Jarett J.K."/>
            <person name="Geller-Mcgrath D.E."/>
            <person name="Sieber C.M."/>
            <person name="Emerson J.B."/>
            <person name="Anantharaman K."/>
            <person name="Thomas B.C."/>
            <person name="Malmstrom R."/>
            <person name="Stieglmeier M."/>
            <person name="Klingl A."/>
            <person name="Woyke T."/>
            <person name="Ryan C.M."/>
            <person name="Banfield J.F."/>
        </authorList>
    </citation>
    <scope>NUCLEOTIDE SEQUENCE [LARGE SCALE GENOMIC DNA]</scope>
    <source>
        <strain evidence="5">CG07_land_8_20_14_0_80_42_15</strain>
    </source>
</reference>
<evidence type="ECO:0000313" key="5">
    <source>
        <dbReference type="EMBL" id="PIU41263.1"/>
    </source>
</evidence>
<keyword evidence="2 4" id="KW-0663">Pyridoxal phosphate</keyword>
<dbReference type="InterPro" id="IPR000653">
    <property type="entry name" value="DegT/StrS_aminotransferase"/>
</dbReference>
<dbReference type="PANTHER" id="PTHR30244">
    <property type="entry name" value="TRANSAMINASE"/>
    <property type="match status" value="1"/>
</dbReference>
<evidence type="ECO:0000256" key="2">
    <source>
        <dbReference type="ARBA" id="ARBA00022898"/>
    </source>
</evidence>
<accession>A0A2J0KZL7</accession>
<dbReference type="GO" id="GO:0000271">
    <property type="term" value="P:polysaccharide biosynthetic process"/>
    <property type="evidence" value="ECO:0007669"/>
    <property type="project" value="TreeGrafter"/>
</dbReference>
<comment type="cofactor">
    <cofactor evidence="1">
        <name>pyridoxal 5'-phosphate</name>
        <dbReference type="ChEBI" id="CHEBI:597326"/>
    </cofactor>
</comment>
<name>A0A2J0KZL7_9BACT</name>
<comment type="caution">
    <text evidence="5">The sequence shown here is derived from an EMBL/GenBank/DDBJ whole genome shotgun (WGS) entry which is preliminary data.</text>
</comment>
<dbReference type="PANTHER" id="PTHR30244:SF34">
    <property type="entry name" value="DTDP-4-AMINO-4,6-DIDEOXYGALACTOSE TRANSAMINASE"/>
    <property type="match status" value="1"/>
</dbReference>
<dbReference type="NCBIfam" id="NF011936">
    <property type="entry name" value="PRK15407.1"/>
    <property type="match status" value="1"/>
</dbReference>
<dbReference type="InterPro" id="IPR015424">
    <property type="entry name" value="PyrdxlP-dep_Trfase"/>
</dbReference>
<dbReference type="Gene3D" id="3.90.1150.10">
    <property type="entry name" value="Aspartate Aminotransferase, domain 1"/>
    <property type="match status" value="1"/>
</dbReference>
<dbReference type="AlphaFoldDB" id="A0A2J0KZL7"/>
<dbReference type="Gene3D" id="3.40.640.10">
    <property type="entry name" value="Type I PLP-dependent aspartate aminotransferase-like (Major domain)"/>
    <property type="match status" value="1"/>
</dbReference>
<protein>
    <submittedName>
        <fullName evidence="5">Lipopolysaccharide biosynthesis protein RfbH</fullName>
    </submittedName>
</protein>
<proteinExistence type="inferred from homology"/>
<dbReference type="Proteomes" id="UP000230052">
    <property type="component" value="Unassembled WGS sequence"/>
</dbReference>
<dbReference type="CDD" id="cd00616">
    <property type="entry name" value="AHBA_syn"/>
    <property type="match status" value="1"/>
</dbReference>
<dbReference type="SUPFAM" id="SSF53383">
    <property type="entry name" value="PLP-dependent transferases"/>
    <property type="match status" value="1"/>
</dbReference>
<dbReference type="GO" id="GO:0008483">
    <property type="term" value="F:transaminase activity"/>
    <property type="evidence" value="ECO:0007669"/>
    <property type="project" value="TreeGrafter"/>
</dbReference>
<evidence type="ECO:0000256" key="4">
    <source>
        <dbReference type="RuleBase" id="RU004508"/>
    </source>
</evidence>
<evidence type="ECO:0000256" key="3">
    <source>
        <dbReference type="ARBA" id="ARBA00037999"/>
    </source>
</evidence>
<dbReference type="PIRSF" id="PIRSF000390">
    <property type="entry name" value="PLP_StrS"/>
    <property type="match status" value="1"/>
</dbReference>
<dbReference type="InterPro" id="IPR015422">
    <property type="entry name" value="PyrdxlP-dep_Trfase_small"/>
</dbReference>